<dbReference type="KEGG" id="acou:A5CBH24_06960"/>
<dbReference type="SMART" id="SM00420">
    <property type="entry name" value="HTH_DEOR"/>
    <property type="match status" value="1"/>
</dbReference>
<dbReference type="Pfam" id="PF00455">
    <property type="entry name" value="DeoRC"/>
    <property type="match status" value="1"/>
</dbReference>
<evidence type="ECO:0000256" key="1">
    <source>
        <dbReference type="ARBA" id="ARBA00023015"/>
    </source>
</evidence>
<dbReference type="SMART" id="SM01134">
    <property type="entry name" value="DeoRC"/>
    <property type="match status" value="1"/>
</dbReference>
<dbReference type="GO" id="GO:0003700">
    <property type="term" value="F:DNA-binding transcription factor activity"/>
    <property type="evidence" value="ECO:0007669"/>
    <property type="project" value="InterPro"/>
</dbReference>
<evidence type="ECO:0000256" key="3">
    <source>
        <dbReference type="ARBA" id="ARBA00023163"/>
    </source>
</evidence>
<evidence type="ECO:0000313" key="6">
    <source>
        <dbReference type="Proteomes" id="UP000318946"/>
    </source>
</evidence>
<sequence>MTLAERHDFIMDLLQQQGSVSVAALAERLKVSEVTIRKDLTLLEEKKMLYRAHGSAILINPYINDRPVNEKEKHNATEKRAIGIRAASLVTPDDSILIASGTTMLFLAREIKAQGRLTVITSAVNIVPILVRDHNVDVVQLGGMVRNTSVSAVGVYAERMLQDFSCSKLYLGVDGIDLEYGLSTTNLMEAGLNRAMIRTAQKTIVLADSSKFGRRGFSKICDLSDVDQIITDSNVSPHTLAQLRSQGIEVTVVEAV</sequence>
<dbReference type="GO" id="GO:0003677">
    <property type="term" value="F:DNA binding"/>
    <property type="evidence" value="ECO:0007669"/>
    <property type="project" value="UniProtKB-KW"/>
</dbReference>
<proteinExistence type="predicted"/>
<dbReference type="RefSeq" id="WP_141412228.1">
    <property type="nucleotide sequence ID" value="NZ_AP019735.1"/>
</dbReference>
<dbReference type="PROSITE" id="PS51000">
    <property type="entry name" value="HTH_DEOR_2"/>
    <property type="match status" value="1"/>
</dbReference>
<dbReference type="InterPro" id="IPR036390">
    <property type="entry name" value="WH_DNA-bd_sf"/>
</dbReference>
<accession>A0A4Y1WQN1</accession>
<reference evidence="6" key="1">
    <citation type="submission" date="2019-06" db="EMBL/GenBank/DDBJ databases">
        <title>Alistipes onderdonkii subsp. vulgaris subsp. nov., Alistipes dispar sp. nov. and Alistipes communis sp. nov., isolated from human faeces, and creation of Alistipes onderdonkii subsp. onderdonkii subsp. nov.</title>
        <authorList>
            <person name="Sakamoto M."/>
            <person name="Ikeyama N."/>
            <person name="Ogata Y."/>
            <person name="Suda W."/>
            <person name="Iino T."/>
            <person name="Hattori M."/>
            <person name="Ohkuma M."/>
        </authorList>
    </citation>
    <scope>NUCLEOTIDE SEQUENCE [LARGE SCALE GENOMIC DNA]</scope>
    <source>
        <strain evidence="6">5CBH24</strain>
    </source>
</reference>
<dbReference type="PROSITE" id="PS00894">
    <property type="entry name" value="HTH_DEOR_1"/>
    <property type="match status" value="1"/>
</dbReference>
<gene>
    <name evidence="5" type="ORF">A5CBH24_06960</name>
</gene>
<evidence type="ECO:0000256" key="2">
    <source>
        <dbReference type="ARBA" id="ARBA00023125"/>
    </source>
</evidence>
<dbReference type="PRINTS" id="PR00037">
    <property type="entry name" value="HTHLACR"/>
</dbReference>
<name>A0A4Y1WQN1_9BACT</name>
<evidence type="ECO:0000259" key="4">
    <source>
        <dbReference type="PROSITE" id="PS51000"/>
    </source>
</evidence>
<dbReference type="SUPFAM" id="SSF100950">
    <property type="entry name" value="NagB/RpiA/CoA transferase-like"/>
    <property type="match status" value="1"/>
</dbReference>
<dbReference type="InterPro" id="IPR050313">
    <property type="entry name" value="Carb_Metab_HTH_regulators"/>
</dbReference>
<keyword evidence="6" id="KW-1185">Reference proteome</keyword>
<dbReference type="EMBL" id="AP019735">
    <property type="protein sequence ID" value="BBL03383.1"/>
    <property type="molecule type" value="Genomic_DNA"/>
</dbReference>
<dbReference type="InterPro" id="IPR036388">
    <property type="entry name" value="WH-like_DNA-bd_sf"/>
</dbReference>
<protein>
    <submittedName>
        <fullName evidence="5">DeoR family transcriptional regulator</fullName>
    </submittedName>
</protein>
<dbReference type="InterPro" id="IPR037171">
    <property type="entry name" value="NagB/RpiA_transferase-like"/>
</dbReference>
<keyword evidence="1" id="KW-0805">Transcription regulation</keyword>
<evidence type="ECO:0000313" key="5">
    <source>
        <dbReference type="EMBL" id="BBL03383.1"/>
    </source>
</evidence>
<dbReference type="PANTHER" id="PTHR30363:SF44">
    <property type="entry name" value="AGA OPERON TRANSCRIPTIONAL REPRESSOR-RELATED"/>
    <property type="match status" value="1"/>
</dbReference>
<keyword evidence="2" id="KW-0238">DNA-binding</keyword>
<organism evidence="5 6">
    <name type="scientific">Alistipes communis</name>
    <dbReference type="NCBI Taxonomy" id="2585118"/>
    <lineage>
        <taxon>Bacteria</taxon>
        <taxon>Pseudomonadati</taxon>
        <taxon>Bacteroidota</taxon>
        <taxon>Bacteroidia</taxon>
        <taxon>Bacteroidales</taxon>
        <taxon>Rikenellaceae</taxon>
        <taxon>Alistipes</taxon>
    </lineage>
</organism>
<dbReference type="GeneID" id="78341407"/>
<dbReference type="OrthoDB" id="9797223at2"/>
<dbReference type="Pfam" id="PF08220">
    <property type="entry name" value="HTH_DeoR"/>
    <property type="match status" value="1"/>
</dbReference>
<feature type="domain" description="HTH deoR-type" evidence="4">
    <location>
        <begin position="3"/>
        <end position="58"/>
    </location>
</feature>
<dbReference type="InterPro" id="IPR014036">
    <property type="entry name" value="DeoR-like_C"/>
</dbReference>
<dbReference type="InterPro" id="IPR018356">
    <property type="entry name" value="Tscrpt_reg_HTH_DeoR_CS"/>
</dbReference>
<keyword evidence="3" id="KW-0804">Transcription</keyword>
<dbReference type="InterPro" id="IPR001034">
    <property type="entry name" value="DeoR_HTH"/>
</dbReference>
<dbReference type="PANTHER" id="PTHR30363">
    <property type="entry name" value="HTH-TYPE TRANSCRIPTIONAL REGULATOR SRLR-RELATED"/>
    <property type="match status" value="1"/>
</dbReference>
<dbReference type="Gene3D" id="1.10.10.10">
    <property type="entry name" value="Winged helix-like DNA-binding domain superfamily/Winged helix DNA-binding domain"/>
    <property type="match status" value="1"/>
</dbReference>
<dbReference type="AlphaFoldDB" id="A0A4Y1WQN1"/>
<dbReference type="Gene3D" id="3.40.50.1360">
    <property type="match status" value="1"/>
</dbReference>
<dbReference type="SUPFAM" id="SSF46785">
    <property type="entry name" value="Winged helix' DNA-binding domain"/>
    <property type="match status" value="1"/>
</dbReference>
<dbReference type="Proteomes" id="UP000318946">
    <property type="component" value="Chromosome"/>
</dbReference>